<evidence type="ECO:0000256" key="2">
    <source>
        <dbReference type="ARBA" id="ARBA00022723"/>
    </source>
</evidence>
<reference evidence="6 7" key="1">
    <citation type="submission" date="2024-04" db="EMBL/GenBank/DDBJ databases">
        <title>genome sequences of Mucor flavus KT1a and Helicostylum pulchrum KT1b strains isolated from the surface of a dry-aged beef.</title>
        <authorList>
            <person name="Toyotome T."/>
            <person name="Hosono M."/>
            <person name="Torimaru M."/>
            <person name="Fukuda K."/>
            <person name="Mikami N."/>
        </authorList>
    </citation>
    <scope>NUCLEOTIDE SEQUENCE [LARGE SCALE GENOMIC DNA]</scope>
    <source>
        <strain evidence="6 7">KT1a</strain>
    </source>
</reference>
<dbReference type="InterPro" id="IPR052035">
    <property type="entry name" value="ZnF_BED_domain_contain"/>
</dbReference>
<dbReference type="SUPFAM" id="SSF53098">
    <property type="entry name" value="Ribonuclease H-like"/>
    <property type="match status" value="1"/>
</dbReference>
<evidence type="ECO:0000256" key="1">
    <source>
        <dbReference type="ARBA" id="ARBA00004123"/>
    </source>
</evidence>
<evidence type="ECO:0000256" key="4">
    <source>
        <dbReference type="ARBA" id="ARBA00022833"/>
    </source>
</evidence>
<accession>A0ABP9ZEY7</accession>
<keyword evidence="5" id="KW-0539">Nucleus</keyword>
<keyword evidence="2" id="KW-0479">Metal-binding</keyword>
<dbReference type="PANTHER" id="PTHR46481:SF10">
    <property type="entry name" value="ZINC FINGER BED DOMAIN-CONTAINING PROTEIN 39"/>
    <property type="match status" value="1"/>
</dbReference>
<dbReference type="EMBL" id="BAABUK010000047">
    <property type="protein sequence ID" value="GAA5817680.1"/>
    <property type="molecule type" value="Genomic_DNA"/>
</dbReference>
<evidence type="ECO:0000313" key="6">
    <source>
        <dbReference type="EMBL" id="GAA5817680.1"/>
    </source>
</evidence>
<evidence type="ECO:0000256" key="3">
    <source>
        <dbReference type="ARBA" id="ARBA00022771"/>
    </source>
</evidence>
<organism evidence="6 7">
    <name type="scientific">Mucor flavus</name>
    <dbReference type="NCBI Taxonomy" id="439312"/>
    <lineage>
        <taxon>Eukaryota</taxon>
        <taxon>Fungi</taxon>
        <taxon>Fungi incertae sedis</taxon>
        <taxon>Mucoromycota</taxon>
        <taxon>Mucoromycotina</taxon>
        <taxon>Mucoromycetes</taxon>
        <taxon>Mucorales</taxon>
        <taxon>Mucorineae</taxon>
        <taxon>Mucoraceae</taxon>
        <taxon>Mucor</taxon>
    </lineage>
</organism>
<proteinExistence type="predicted"/>
<keyword evidence="3" id="KW-0863">Zinc-finger</keyword>
<comment type="subcellular location">
    <subcellularLocation>
        <location evidence="1">Nucleus</location>
    </subcellularLocation>
</comment>
<evidence type="ECO:0000313" key="7">
    <source>
        <dbReference type="Proteomes" id="UP001473302"/>
    </source>
</evidence>
<evidence type="ECO:0000256" key="5">
    <source>
        <dbReference type="ARBA" id="ARBA00023242"/>
    </source>
</evidence>
<protein>
    <submittedName>
        <fullName evidence="6">Uncharacterized protein</fullName>
    </submittedName>
</protein>
<gene>
    <name evidence="6" type="ORF">MFLAVUS_011231</name>
</gene>
<name>A0ABP9ZEY7_9FUNG</name>
<comment type="caution">
    <text evidence="6">The sequence shown here is derived from an EMBL/GenBank/DDBJ whole genome shotgun (WGS) entry which is preliminary data.</text>
</comment>
<dbReference type="InterPro" id="IPR012337">
    <property type="entry name" value="RNaseH-like_sf"/>
</dbReference>
<keyword evidence="7" id="KW-1185">Reference proteome</keyword>
<keyword evidence="4" id="KW-0862">Zinc</keyword>
<sequence>MKNHFGLNQSRQQDLAYNIKHPGGENEYNERFFQNCMTIENKPYLDKYNIFTNFIIADNLPMAFSTKNKPVKEKLKQQKYINFTTDLWKSETNQYFMGITAHFADLKWEPQQVTTALKHMKGASQAGRLFMDVIEGYEIKSSLFRLTTDNTSYNGKLADYFENIAKTDPSFKFKRSKHLISCLAHAHRLTVNSEDDLREECSLNNIQIEYLQNIQKISTMFENVMSWLSSRQ</sequence>
<dbReference type="Proteomes" id="UP001473302">
    <property type="component" value="Unassembled WGS sequence"/>
</dbReference>
<dbReference type="PANTHER" id="PTHR46481">
    <property type="entry name" value="ZINC FINGER BED DOMAIN-CONTAINING PROTEIN 4"/>
    <property type="match status" value="1"/>
</dbReference>